<evidence type="ECO:0000259" key="3">
    <source>
        <dbReference type="PROSITE" id="PS51465"/>
    </source>
</evidence>
<evidence type="ECO:0000256" key="1">
    <source>
        <dbReference type="SAM" id="SignalP"/>
    </source>
</evidence>
<feature type="domain" description="Kazal-like" evidence="3">
    <location>
        <begin position="433"/>
        <end position="484"/>
    </location>
</feature>
<dbReference type="Proteomes" id="UP000650081">
    <property type="component" value="Unassembled WGS sequence"/>
</dbReference>
<name>A0A923PKX1_9BACT</name>
<dbReference type="SUPFAM" id="SSF49452">
    <property type="entry name" value="Starch-binding domain-like"/>
    <property type="match status" value="1"/>
</dbReference>
<dbReference type="InterPro" id="IPR013783">
    <property type="entry name" value="Ig-like_fold"/>
</dbReference>
<evidence type="ECO:0000259" key="2">
    <source>
        <dbReference type="PROSITE" id="PS50093"/>
    </source>
</evidence>
<dbReference type="EMBL" id="JACSIT010000142">
    <property type="protein sequence ID" value="MBC6995972.1"/>
    <property type="molecule type" value="Genomic_DNA"/>
</dbReference>
<dbReference type="Pfam" id="PF07648">
    <property type="entry name" value="Kazal_2"/>
    <property type="match status" value="4"/>
</dbReference>
<accession>A0A923PKX1</accession>
<dbReference type="Gene3D" id="2.60.40.10">
    <property type="entry name" value="Immunoglobulins"/>
    <property type="match status" value="1"/>
</dbReference>
<keyword evidence="1" id="KW-0732">Signal</keyword>
<evidence type="ECO:0000313" key="4">
    <source>
        <dbReference type="EMBL" id="MBC6995972.1"/>
    </source>
</evidence>
<dbReference type="InterPro" id="IPR013784">
    <property type="entry name" value="Carb-bd-like_fold"/>
</dbReference>
<dbReference type="RefSeq" id="WP_187467998.1">
    <property type="nucleotide sequence ID" value="NZ_JACSIT010000142.1"/>
</dbReference>
<dbReference type="PANTHER" id="PTHR21131:SF0">
    <property type="entry name" value="GEO10195P1-RELATED"/>
    <property type="match status" value="1"/>
</dbReference>
<dbReference type="PROSITE" id="PS51465">
    <property type="entry name" value="KAZAL_2"/>
    <property type="match status" value="2"/>
</dbReference>
<dbReference type="SUPFAM" id="SSF89260">
    <property type="entry name" value="Collagen-binding domain"/>
    <property type="match status" value="1"/>
</dbReference>
<keyword evidence="5" id="KW-1185">Reference proteome</keyword>
<proteinExistence type="predicted"/>
<dbReference type="Gene3D" id="2.60.120.380">
    <property type="match status" value="2"/>
</dbReference>
<feature type="signal peptide" evidence="1">
    <location>
        <begin position="1"/>
        <end position="23"/>
    </location>
</feature>
<dbReference type="PROSITE" id="PS00018">
    <property type="entry name" value="EF_HAND_1"/>
    <property type="match status" value="1"/>
</dbReference>
<sequence length="2609" mass="274227">MHYTFTLLALFTLAFLPAHPLTAQETLVWPGDANHNGVVNGVDFLYLGHAFNTKGEERPHASTAWYGQAMGTPWENSFPGGVNFAHADADGDARVAARDFNILLRNQYRTRNGAIGDDPYVRPDTTENYEALLRLLPAGVQLTAEGSFLLLDVSLTGRNAAFPSFHGISFRATLPGGSFASTRLSEKILTERLQTGTNSLLHWMTVDSARNELNFSATHLGGENRSANGSIARLALPLATGVSAEDLLNGSVVIDSIVLFNANMGTHRVATSSMPLVSDAGCSFTVSPVCGANGITYLNSCFADAAGVTFYTPGACWNPGLDVAAMNPSATCPTAYAPVCGFNGVTYPNACTAEAAGVVNYTTGLCSPGDLSCYDPSLVVISNGTSANLATGVITLNCPSGNTPVCGCDGEQYASACAAEAAGVRSYTTGACSAACVDPTEITSPDNCGSAINFVCGCNGETYINPCFAAAAGVQSTTPGPCNGVSGWCAEATVISCGDYLPNETTVGAGNQLTSYPGATGVLMQGPDRVYTFQKTSAGDIQIGLEIMTPGLNMDIFLLRGDCNNYQVVGYSTTSNTQTNNEGIVLEDAPNGTYYIVVDAPFAGPGGNYRLELSCGYLDCSDRVPLTCGVTYNGTNAGGNDDVSAYSCGPTLNVENNGPEIVHTFTVTEPGLVTIDLTGLSADLELFLLSECDRGSCLQFSQNPGLSPEQIVRYLPAGTYVVVVDGYNGAVSNYSLRVDCTASCDLSYQVLSQTNTGCGQASGSITVQVTGGSPTYTAHYVGPVCRTAISYTGTFTFSDLPPGTYTTVIEDSNGCEITFNFTITSGNGGLTGTLTPTDAGCGQEGSIGVSLNGGVAPYVVYVSGASNAVLTTANRNFTIRPLNPGVYQITIVDLLGCSLNRTVTVGQSSGGLDVDVWGEPAGCDDNLGEIVVRASSGTLPFHVTVRGPVNGGATVNGYNFRVRSLPAGQYTFTLTDAFGCVFEQIVTIASGNLQAQVSATAANCASPGAARVTISAGTPPYTINYTGPVAGTVNTSQAITVINGLSSGSYNFSIWDGAGCDQVITVFVGDNGGSLNLLVEQLTAACDGNNSSLRLSVSGGIPNYTVTYTGAATGSLTIGGNGTANLSLPAGTYTFRATDFSGCTATYNLTVSGGLSNAGQQSFSFGLGCGQQDNIRTIFNGGEGPYGITVTSPCSERDTAFTLNGNTFELYDLPNCTYTITATDAGGCLSVRTVTIDVDPNAGILILTPLDGACGGLGAIDLVVSAGEFPYFITWTGPVSGSINLASQMHRVRNLPAGTYTFQLTNADGCEDTQSVTLLNDGSLEVISSVVTDDCGVPYQIWNDIEGGQAPYTVEVIRLCDSTQATITIDTAGFEIEDIIPCDYKIKVTDANGCMTMQVVTIFPYQLFNALVTDGICGQPGQIVIQVMNEAAQGPYTVSYTGPQIGTFTTPSGTATIADLPAGTYTVTVTDRNGCTETEVVVVEDIPSDLELQTALINDDCGQYNQLWNDISGGEGPYTITVIRLCDGVTDTTFTQNGLEFELMDLEECTYKIIVVDANDCMVMTTTEVEGGEPELFTVTPISGPCGQPGRIDLSFTRGTPPFQVTYTGPQSGNNTVNGNALSINNAPAGTYTFTVTDANGCTEMESVTLVATTNDLVLEAALIYNECGQYNQIWVDIFNGTGPFSVEVIRLCDGTTMTEFVTGDVGFELFDLPPCDYKIIVTDAAGCMVMDVITVFPAPIDLFDLESSSGDCNEPGSFNVHITRGRAPFQITWSGPTNGSITTSDTLFTQGGLLSGNYTVFVTDSLGCIETGQFTINNTTSDLDLETALIFNECNQLNQLWNDINGGVPPFTVEVTRLCTNTTDTVFTTTEREFELNNRTPCEYKIKVTDALGCMDMETVRITSSSANLYNVRVDNSCDSSGFHLDFIAGTGPFRVVISGPLTAQFLDVTESLYIAAPPGDYMLRAFSAEGCTETTFSAVTGGGSGAIPTVAFTSQGNSLVRSFTNASSPGTYAWTFGDGGTSTLRDPEHTYAGAGTYNVCLTVTNACGPNTACQTVQVANASNVQVVIGGASSFAGNSVRIPVSLQGVSNLATIAGTFALDQPGLATITHVSAGAILPQFNPQNRTFSFVSNGTAGVSLNGNIEVLFFIHLNLGNTVGSTDIQLVNSPVSLEISSVQNGVPTLLPANYLPGFVTVAENLLGHISTQAYDMDDEAIDNVDYELSEEGGNYTLTLPQDANGLASTLAGLNLGQMYYLQPVRAGDPRNGLSSFEVFLAQRYLLGHPVPQITSPLQVVAADMNCSQSFTNLDLYLMQRILIGDLDEIPGCGPWTFVPDHHTFPADWNRDNVFPAPRRAEIMLSSDTLVMFTGMKTGDLLSDADLARSVGDLPLELSWPAAPTAGETYLLRLRLPENTALVSFQGLLRAAAGIEIVSVASADLPDLQVGTRLLERGEARLSWYSNTGASWALNAGAGIVEVAVRVGTDYTPGELPLSFTTTPGFGSAAYDADWRRLTPSIQLATETLPRFLLLPAAPNPAVEYADIRFVLPATERVSLTVFDALGRPVIQRQQVLPAGNQSFRLDLRTLPAGVYHYRVGAGAESGAGRLVKE</sequence>
<evidence type="ECO:0000313" key="5">
    <source>
        <dbReference type="Proteomes" id="UP000650081"/>
    </source>
</evidence>
<dbReference type="CDD" id="cd00146">
    <property type="entry name" value="PKD"/>
    <property type="match status" value="1"/>
</dbReference>
<gene>
    <name evidence="4" type="ORF">H9S92_17520</name>
</gene>
<dbReference type="SMART" id="SM00089">
    <property type="entry name" value="PKD"/>
    <property type="match status" value="2"/>
</dbReference>
<dbReference type="InterPro" id="IPR022409">
    <property type="entry name" value="PKD/Chitinase_dom"/>
</dbReference>
<dbReference type="InterPro" id="IPR036058">
    <property type="entry name" value="Kazal_dom_sf"/>
</dbReference>
<dbReference type="InterPro" id="IPR053265">
    <property type="entry name" value="Serpin"/>
</dbReference>
<protein>
    <submittedName>
        <fullName evidence="4">T9SS type A sorting domain-containing protein</fullName>
    </submittedName>
</protein>
<feature type="domain" description="Kazal-like" evidence="3">
    <location>
        <begin position="310"/>
        <end position="368"/>
    </location>
</feature>
<dbReference type="SUPFAM" id="SSF100895">
    <property type="entry name" value="Kazal-type serine protease inhibitors"/>
    <property type="match status" value="4"/>
</dbReference>
<dbReference type="InterPro" id="IPR026444">
    <property type="entry name" value="Secre_tail"/>
</dbReference>
<reference evidence="4" key="1">
    <citation type="submission" date="2020-08" db="EMBL/GenBank/DDBJ databases">
        <title>Lewinella bacteria from marine environments.</title>
        <authorList>
            <person name="Zhong Y."/>
        </authorList>
    </citation>
    <scope>NUCLEOTIDE SEQUENCE</scope>
    <source>
        <strain evidence="4">KCTC 42187</strain>
    </source>
</reference>
<dbReference type="SMART" id="SM00280">
    <property type="entry name" value="KAZAL"/>
    <property type="match status" value="2"/>
</dbReference>
<dbReference type="InterPro" id="IPR002350">
    <property type="entry name" value="Kazal_dom"/>
</dbReference>
<dbReference type="InterPro" id="IPR000601">
    <property type="entry name" value="PKD_dom"/>
</dbReference>
<dbReference type="InterPro" id="IPR018247">
    <property type="entry name" value="EF_Hand_1_Ca_BS"/>
</dbReference>
<dbReference type="GO" id="GO:0030246">
    <property type="term" value="F:carbohydrate binding"/>
    <property type="evidence" value="ECO:0007669"/>
    <property type="project" value="InterPro"/>
</dbReference>
<feature type="domain" description="PKD" evidence="2">
    <location>
        <begin position="2006"/>
        <end position="2060"/>
    </location>
</feature>
<dbReference type="NCBIfam" id="TIGR04183">
    <property type="entry name" value="Por_Secre_tail"/>
    <property type="match status" value="1"/>
</dbReference>
<dbReference type="InterPro" id="IPR035986">
    <property type="entry name" value="PKD_dom_sf"/>
</dbReference>
<dbReference type="PROSITE" id="PS50093">
    <property type="entry name" value="PKD"/>
    <property type="match status" value="1"/>
</dbReference>
<comment type="caution">
    <text evidence="4">The sequence shown here is derived from an EMBL/GenBank/DDBJ whole genome shotgun (WGS) entry which is preliminary data.</text>
</comment>
<dbReference type="Gene3D" id="3.30.60.30">
    <property type="match status" value="3"/>
</dbReference>
<feature type="chain" id="PRO_5037943598" evidence="1">
    <location>
        <begin position="24"/>
        <end position="2609"/>
    </location>
</feature>
<dbReference type="CDD" id="cd00104">
    <property type="entry name" value="KAZAL_FS"/>
    <property type="match status" value="2"/>
</dbReference>
<dbReference type="SUPFAM" id="SSF49299">
    <property type="entry name" value="PKD domain"/>
    <property type="match status" value="1"/>
</dbReference>
<dbReference type="PANTHER" id="PTHR21131">
    <property type="entry name" value="SERINE-TYPE ENDOPEPTIDASE INHIBITOR"/>
    <property type="match status" value="1"/>
</dbReference>
<organism evidence="4 5">
    <name type="scientific">Neolewinella lacunae</name>
    <dbReference type="NCBI Taxonomy" id="1517758"/>
    <lineage>
        <taxon>Bacteria</taxon>
        <taxon>Pseudomonadati</taxon>
        <taxon>Bacteroidota</taxon>
        <taxon>Saprospiria</taxon>
        <taxon>Saprospirales</taxon>
        <taxon>Lewinellaceae</taxon>
        <taxon>Neolewinella</taxon>
    </lineage>
</organism>
<dbReference type="Pfam" id="PF18911">
    <property type="entry name" value="PKD_4"/>
    <property type="match status" value="1"/>
</dbReference>